<feature type="domain" description="Sulfatase N-terminal" evidence="6">
    <location>
        <begin position="30"/>
        <end position="334"/>
    </location>
</feature>
<evidence type="ECO:0000313" key="8">
    <source>
        <dbReference type="Proteomes" id="UP000315017"/>
    </source>
</evidence>
<comment type="similarity">
    <text evidence="1">Belongs to the sulfatase family.</text>
</comment>
<keyword evidence="5" id="KW-0732">Signal</keyword>
<dbReference type="Pfam" id="PF00884">
    <property type="entry name" value="Sulfatase"/>
    <property type="match status" value="1"/>
</dbReference>
<dbReference type="GO" id="GO:0004065">
    <property type="term" value="F:arylsulfatase activity"/>
    <property type="evidence" value="ECO:0007669"/>
    <property type="project" value="UniProtKB-EC"/>
</dbReference>
<name>A0A517YL85_9BACT</name>
<sequence length="590" mass="64852" precursor="true">MLSPRLVALLTLLIVPAASLTWAADSPRKPNVLIVMTDDQGLGDFSFMGNPVLKTPHLDSFAKESVRLTDFHVSPMCSPTRGQLLTGLAALRNGATSVTAGRTFLRPGLPTLPELFAKSGYRTGLFGKWHLGDSYPHRPQDKGFQESIYHLGWGQLNSTPEFDHPLIDGRYFHNGEEKRYTGHCTDFWFDSAMAWMKQCAAKDEPFLCYLPTNAPHAPHIDLAKYIEPYQGKGPAPFFGMIAHIDQRFGDLDKFLTEQKLRDNTIVIFMTDNGGTAGVSTFNAGLRAGKTTYYDGGHRVPCWIRWPAGKIGEPRDIATPTQNIDLLPTLCDFCGVPQPERAAADLPYQGQSLAALLRGEQEPAERKFVVQYGQTPKKFEACVVGGKWRLVKGEELYDVVADRAQAENVAPQHPDVVKSLRDYYEGWWSGLEPILSDFVPQSIGAREQPVVELTSGDWEGIYADNTGFVREAVGGPTGGHWHLQIEQPGDYEFTLRRWPAQTKAALGAKYEPSAKSPANKKQIKTVGFPTIAGANVSIAGKEQSGDAKASDTAATIVVRDLKPGKAILKAWFQDAAGKNLCGAFFVTVVKK</sequence>
<reference evidence="7 8" key="1">
    <citation type="submission" date="2019-02" db="EMBL/GenBank/DDBJ databases">
        <title>Deep-cultivation of Planctomycetes and their phenomic and genomic characterization uncovers novel biology.</title>
        <authorList>
            <person name="Wiegand S."/>
            <person name="Jogler M."/>
            <person name="Boedeker C."/>
            <person name="Pinto D."/>
            <person name="Vollmers J."/>
            <person name="Rivas-Marin E."/>
            <person name="Kohn T."/>
            <person name="Peeters S.H."/>
            <person name="Heuer A."/>
            <person name="Rast P."/>
            <person name="Oberbeckmann S."/>
            <person name="Bunk B."/>
            <person name="Jeske O."/>
            <person name="Meyerdierks A."/>
            <person name="Storesund J.E."/>
            <person name="Kallscheuer N."/>
            <person name="Luecker S."/>
            <person name="Lage O.M."/>
            <person name="Pohl T."/>
            <person name="Merkel B.J."/>
            <person name="Hornburger P."/>
            <person name="Mueller R.-W."/>
            <person name="Bruemmer F."/>
            <person name="Labrenz M."/>
            <person name="Spormann A.M."/>
            <person name="Op den Camp H."/>
            <person name="Overmann J."/>
            <person name="Amann R."/>
            <person name="Jetten M.S.M."/>
            <person name="Mascher T."/>
            <person name="Medema M.H."/>
            <person name="Devos D.P."/>
            <person name="Kaster A.-K."/>
            <person name="Ovreas L."/>
            <person name="Rohde M."/>
            <person name="Galperin M.Y."/>
            <person name="Jogler C."/>
        </authorList>
    </citation>
    <scope>NUCLEOTIDE SEQUENCE [LARGE SCALE GENOMIC DNA]</scope>
    <source>
        <strain evidence="7 8">ETA_A8</strain>
    </source>
</reference>
<evidence type="ECO:0000259" key="6">
    <source>
        <dbReference type="Pfam" id="PF00884"/>
    </source>
</evidence>
<dbReference type="SUPFAM" id="SSF53649">
    <property type="entry name" value="Alkaline phosphatase-like"/>
    <property type="match status" value="1"/>
</dbReference>
<dbReference type="CDD" id="cd16146">
    <property type="entry name" value="ARS_like"/>
    <property type="match status" value="1"/>
</dbReference>
<dbReference type="GO" id="GO:0046872">
    <property type="term" value="F:metal ion binding"/>
    <property type="evidence" value="ECO:0007669"/>
    <property type="project" value="UniProtKB-KW"/>
</dbReference>
<keyword evidence="2" id="KW-0479">Metal-binding</keyword>
<protein>
    <submittedName>
        <fullName evidence="7">Arylsulfatase</fullName>
        <ecNumber evidence="7">3.1.6.1</ecNumber>
    </submittedName>
</protein>
<dbReference type="PANTHER" id="PTHR42693:SF53">
    <property type="entry name" value="ENDO-4-O-SULFATASE"/>
    <property type="match status" value="1"/>
</dbReference>
<dbReference type="EC" id="3.1.6.1" evidence="7"/>
<proteinExistence type="inferred from homology"/>
<evidence type="ECO:0000256" key="5">
    <source>
        <dbReference type="SAM" id="SignalP"/>
    </source>
</evidence>
<accession>A0A517YL85</accession>
<dbReference type="InterPro" id="IPR000917">
    <property type="entry name" value="Sulfatase_N"/>
</dbReference>
<evidence type="ECO:0000256" key="1">
    <source>
        <dbReference type="ARBA" id="ARBA00008779"/>
    </source>
</evidence>
<feature type="signal peptide" evidence="5">
    <location>
        <begin position="1"/>
        <end position="23"/>
    </location>
</feature>
<dbReference type="OrthoDB" id="9783154at2"/>
<dbReference type="Proteomes" id="UP000315017">
    <property type="component" value="Chromosome"/>
</dbReference>
<gene>
    <name evidence="7" type="primary">atsA_54</name>
    <name evidence="7" type="ORF">ETAA8_61210</name>
</gene>
<dbReference type="EMBL" id="CP036274">
    <property type="protein sequence ID" value="QDU30968.1"/>
    <property type="molecule type" value="Genomic_DNA"/>
</dbReference>
<keyword evidence="4" id="KW-0106">Calcium</keyword>
<dbReference type="InterPro" id="IPR017850">
    <property type="entry name" value="Alkaline_phosphatase_core_sf"/>
</dbReference>
<keyword evidence="3 7" id="KW-0378">Hydrolase</keyword>
<dbReference type="AlphaFoldDB" id="A0A517YL85"/>
<dbReference type="KEGG" id="aagg:ETAA8_61210"/>
<organism evidence="7 8">
    <name type="scientific">Anatilimnocola aggregata</name>
    <dbReference type="NCBI Taxonomy" id="2528021"/>
    <lineage>
        <taxon>Bacteria</taxon>
        <taxon>Pseudomonadati</taxon>
        <taxon>Planctomycetota</taxon>
        <taxon>Planctomycetia</taxon>
        <taxon>Pirellulales</taxon>
        <taxon>Pirellulaceae</taxon>
        <taxon>Anatilimnocola</taxon>
    </lineage>
</organism>
<evidence type="ECO:0000256" key="2">
    <source>
        <dbReference type="ARBA" id="ARBA00022723"/>
    </source>
</evidence>
<dbReference type="InterPro" id="IPR024607">
    <property type="entry name" value="Sulfatase_CS"/>
</dbReference>
<dbReference type="RefSeq" id="WP_145097335.1">
    <property type="nucleotide sequence ID" value="NZ_CP036274.1"/>
</dbReference>
<dbReference type="Gene3D" id="3.40.720.10">
    <property type="entry name" value="Alkaline Phosphatase, subunit A"/>
    <property type="match status" value="1"/>
</dbReference>
<evidence type="ECO:0000256" key="4">
    <source>
        <dbReference type="ARBA" id="ARBA00022837"/>
    </source>
</evidence>
<evidence type="ECO:0000313" key="7">
    <source>
        <dbReference type="EMBL" id="QDU30968.1"/>
    </source>
</evidence>
<dbReference type="InterPro" id="IPR050738">
    <property type="entry name" value="Sulfatase"/>
</dbReference>
<dbReference type="PROSITE" id="PS00523">
    <property type="entry name" value="SULFATASE_1"/>
    <property type="match status" value="1"/>
</dbReference>
<keyword evidence="8" id="KW-1185">Reference proteome</keyword>
<evidence type="ECO:0000256" key="3">
    <source>
        <dbReference type="ARBA" id="ARBA00022801"/>
    </source>
</evidence>
<feature type="chain" id="PRO_5022049138" evidence="5">
    <location>
        <begin position="24"/>
        <end position="590"/>
    </location>
</feature>
<dbReference type="PANTHER" id="PTHR42693">
    <property type="entry name" value="ARYLSULFATASE FAMILY MEMBER"/>
    <property type="match status" value="1"/>
</dbReference>